<evidence type="ECO:0000256" key="9">
    <source>
        <dbReference type="ARBA" id="ARBA00067190"/>
    </source>
</evidence>
<evidence type="ECO:0000256" key="1">
    <source>
        <dbReference type="ARBA" id="ARBA00011065"/>
    </source>
</evidence>
<dbReference type="Pfam" id="PF00581">
    <property type="entry name" value="Rhodanese"/>
    <property type="match status" value="1"/>
</dbReference>
<evidence type="ECO:0000256" key="2">
    <source>
        <dbReference type="ARBA" id="ARBA00013064"/>
    </source>
</evidence>
<evidence type="ECO:0000313" key="13">
    <source>
        <dbReference type="EMBL" id="SCW02460.1"/>
    </source>
</evidence>
<evidence type="ECO:0000313" key="14">
    <source>
        <dbReference type="Proteomes" id="UP000190831"/>
    </source>
</evidence>
<evidence type="ECO:0000256" key="4">
    <source>
        <dbReference type="ARBA" id="ARBA00022776"/>
    </source>
</evidence>
<evidence type="ECO:0000256" key="7">
    <source>
        <dbReference type="ARBA" id="ARBA00023306"/>
    </source>
</evidence>
<dbReference type="SUPFAM" id="SSF52821">
    <property type="entry name" value="Rhodanese/Cell cycle control phosphatase"/>
    <property type="match status" value="1"/>
</dbReference>
<dbReference type="Gene3D" id="3.40.250.10">
    <property type="entry name" value="Rhodanese-like domain"/>
    <property type="match status" value="1"/>
</dbReference>
<accession>A0A1G4MEX8</accession>
<dbReference type="PANTHER" id="PTHR10828">
    <property type="entry name" value="M-PHASE INDUCER PHOSPHATASE DUAL SPECIFICITY PHOSPHATASE CDC25"/>
    <property type="match status" value="1"/>
</dbReference>
<dbReference type="InterPro" id="IPR000751">
    <property type="entry name" value="MPI_Phosphatase"/>
</dbReference>
<dbReference type="STRING" id="4955.A0A1G4MEX8"/>
<dbReference type="OMA" id="DKCETEM"/>
<evidence type="ECO:0000256" key="11">
    <source>
        <dbReference type="SAM" id="MobiDB-lite"/>
    </source>
</evidence>
<dbReference type="AlphaFoldDB" id="A0A1G4MEX8"/>
<evidence type="ECO:0000256" key="10">
    <source>
        <dbReference type="RuleBase" id="RU368028"/>
    </source>
</evidence>
<dbReference type="GO" id="GO:0005737">
    <property type="term" value="C:cytoplasm"/>
    <property type="evidence" value="ECO:0007669"/>
    <property type="project" value="TreeGrafter"/>
</dbReference>
<comment type="function">
    <text evidence="10">Tyrosine protein phosphatase which functions as a dosage-dependent inducer of mitotic progression.</text>
</comment>
<keyword evidence="5 10" id="KW-0378">Hydrolase</keyword>
<evidence type="ECO:0000256" key="5">
    <source>
        <dbReference type="ARBA" id="ARBA00022801"/>
    </source>
</evidence>
<dbReference type="OrthoDB" id="26523at2759"/>
<evidence type="ECO:0000256" key="6">
    <source>
        <dbReference type="ARBA" id="ARBA00022912"/>
    </source>
</evidence>
<dbReference type="GO" id="GO:0051301">
    <property type="term" value="P:cell division"/>
    <property type="evidence" value="ECO:0007669"/>
    <property type="project" value="UniProtKB-UniRule"/>
</dbReference>
<dbReference type="GO" id="GO:0005634">
    <property type="term" value="C:nucleus"/>
    <property type="evidence" value="ECO:0007669"/>
    <property type="project" value="TreeGrafter"/>
</dbReference>
<dbReference type="FunFam" id="3.40.250.10:FF:000021">
    <property type="entry name" value="M-phase inducer phosphatase cdc-25.2"/>
    <property type="match status" value="1"/>
</dbReference>
<dbReference type="CDD" id="cd01530">
    <property type="entry name" value="Cdc25"/>
    <property type="match status" value="1"/>
</dbReference>
<evidence type="ECO:0000256" key="8">
    <source>
        <dbReference type="ARBA" id="ARBA00051722"/>
    </source>
</evidence>
<reference evidence="14" key="1">
    <citation type="submission" date="2016-03" db="EMBL/GenBank/DDBJ databases">
        <authorList>
            <person name="Devillers H."/>
        </authorList>
    </citation>
    <scope>NUCLEOTIDE SEQUENCE [LARGE SCALE GENOMIC DNA]</scope>
</reference>
<feature type="region of interest" description="Disordered" evidence="11">
    <location>
        <begin position="44"/>
        <end position="79"/>
    </location>
</feature>
<gene>
    <name evidence="13" type="ORF">LAFE_0F06920G</name>
</gene>
<keyword evidence="7 10" id="KW-0131">Cell cycle</keyword>
<dbReference type="EC" id="3.1.3.48" evidence="2 10"/>
<comment type="similarity">
    <text evidence="1 10">Belongs to the MPI phosphatase family.</text>
</comment>
<protein>
    <recommendedName>
        <fullName evidence="9 10">M-phase inducer phosphatase</fullName>
        <ecNumber evidence="2 10">3.1.3.48</ecNumber>
    </recommendedName>
</protein>
<keyword evidence="3 10" id="KW-0132">Cell division</keyword>
<dbReference type="GO" id="GO:0000086">
    <property type="term" value="P:G2/M transition of mitotic cell cycle"/>
    <property type="evidence" value="ECO:0007669"/>
    <property type="project" value="TreeGrafter"/>
</dbReference>
<dbReference type="EMBL" id="LT598490">
    <property type="protein sequence ID" value="SCW02460.1"/>
    <property type="molecule type" value="Genomic_DNA"/>
</dbReference>
<feature type="region of interest" description="Disordered" evidence="11">
    <location>
        <begin position="434"/>
        <end position="469"/>
    </location>
</feature>
<evidence type="ECO:0000259" key="12">
    <source>
        <dbReference type="PROSITE" id="PS50206"/>
    </source>
</evidence>
<dbReference type="Proteomes" id="UP000190831">
    <property type="component" value="Chromosome F"/>
</dbReference>
<dbReference type="InterPro" id="IPR036873">
    <property type="entry name" value="Rhodanese-like_dom_sf"/>
</dbReference>
<keyword evidence="4 10" id="KW-0498">Mitosis</keyword>
<evidence type="ECO:0000256" key="3">
    <source>
        <dbReference type="ARBA" id="ARBA00022618"/>
    </source>
</evidence>
<keyword evidence="6 10" id="KW-0904">Protein phosphatase</keyword>
<organism evidence="13 14">
    <name type="scientific">Lachancea fermentati</name>
    <name type="common">Zygosaccharomyces fermentati</name>
    <dbReference type="NCBI Taxonomy" id="4955"/>
    <lineage>
        <taxon>Eukaryota</taxon>
        <taxon>Fungi</taxon>
        <taxon>Dikarya</taxon>
        <taxon>Ascomycota</taxon>
        <taxon>Saccharomycotina</taxon>
        <taxon>Saccharomycetes</taxon>
        <taxon>Saccharomycetales</taxon>
        <taxon>Saccharomycetaceae</taxon>
        <taxon>Lachancea</taxon>
    </lineage>
</organism>
<proteinExistence type="inferred from homology"/>
<comment type="catalytic activity">
    <reaction evidence="8 10">
        <text>O-phospho-L-tyrosyl-[protein] + H2O = L-tyrosyl-[protein] + phosphate</text>
        <dbReference type="Rhea" id="RHEA:10684"/>
        <dbReference type="Rhea" id="RHEA-COMP:10136"/>
        <dbReference type="Rhea" id="RHEA-COMP:20101"/>
        <dbReference type="ChEBI" id="CHEBI:15377"/>
        <dbReference type="ChEBI" id="CHEBI:43474"/>
        <dbReference type="ChEBI" id="CHEBI:46858"/>
        <dbReference type="ChEBI" id="CHEBI:61978"/>
        <dbReference type="EC" id="3.1.3.48"/>
    </reaction>
</comment>
<dbReference type="PANTHER" id="PTHR10828:SF17">
    <property type="entry name" value="PROTEIN-TYROSINE-PHOSPHATASE"/>
    <property type="match status" value="1"/>
</dbReference>
<dbReference type="GO" id="GO:0010971">
    <property type="term" value="P:positive regulation of G2/M transition of mitotic cell cycle"/>
    <property type="evidence" value="ECO:0007669"/>
    <property type="project" value="TreeGrafter"/>
</dbReference>
<dbReference type="PRINTS" id="PR00716">
    <property type="entry name" value="MPIPHPHTASE"/>
</dbReference>
<dbReference type="PROSITE" id="PS50206">
    <property type="entry name" value="RHODANESE_3"/>
    <property type="match status" value="1"/>
</dbReference>
<dbReference type="SMART" id="SM00450">
    <property type="entry name" value="RHOD"/>
    <property type="match status" value="1"/>
</dbReference>
<feature type="domain" description="Rhodanese" evidence="12">
    <location>
        <begin position="284"/>
        <end position="389"/>
    </location>
</feature>
<name>A0A1G4MEX8_LACFM</name>
<dbReference type="GO" id="GO:0110032">
    <property type="term" value="P:positive regulation of G2/MI transition of meiotic cell cycle"/>
    <property type="evidence" value="ECO:0007669"/>
    <property type="project" value="TreeGrafter"/>
</dbReference>
<feature type="compositionally biased region" description="Polar residues" evidence="11">
    <location>
        <begin position="51"/>
        <end position="62"/>
    </location>
</feature>
<dbReference type="InterPro" id="IPR001763">
    <property type="entry name" value="Rhodanese-like_dom"/>
</dbReference>
<sequence>MHDSKSLVKKATRKAFAGSIQEGSNLLRNFHSLLSIPKRKRDLETWKQERNSAGNNTDSSSHVSHEDSPDESCQQSESQSEFGTQLMLVNSSDSCSSYEGSNSCVSPVVGQHFCQKESSAHIRTFVNVQNSKKSQFSSKYDKANCSSSTLSVQTISEKPVLPSPPWNASSLTLGREDELLLARSRGLRRQPSGFKKDHVFHPPPKNKLRRIHSMYASKTEVSADYRNAEIEPEEESSATQGRVYDSYLPASGISHYYSESSDDNLPRIQVDTLVRILNGSFQDHYDKIHLVDCRFEYEFQGGHIQGAINISSQKDLESEFIYKRSEHCKGDKPPLVIFHCEFSSYRCPIIASHLRSCDRVLNYDTYPKLYYPDILILEGGYKTFFERCSYLCFPRRYVGMNSEEHVDKCETEMEKFRRDVKRVVTRANSFHVLNKSSSSGPVPTVGRLKSRSQSQFQMKKKSHNEDSSHNIAESSLSFRYEAPPKLSLSRCSVGSSSPSSSTASSRLLLEDELEGEFGSPLLDDVSDTEARAMFRGCDDSDSILTMDGVKRSLFQSILKEEDHESPFGHAE</sequence>
<keyword evidence="14" id="KW-1185">Reference proteome</keyword>
<dbReference type="GO" id="GO:0004725">
    <property type="term" value="F:protein tyrosine phosphatase activity"/>
    <property type="evidence" value="ECO:0007669"/>
    <property type="project" value="UniProtKB-UniRule"/>
</dbReference>